<organism evidence="1 2">
    <name type="scientific">Paxillus rubicundulus Ve08.2h10</name>
    <dbReference type="NCBI Taxonomy" id="930991"/>
    <lineage>
        <taxon>Eukaryota</taxon>
        <taxon>Fungi</taxon>
        <taxon>Dikarya</taxon>
        <taxon>Basidiomycota</taxon>
        <taxon>Agaricomycotina</taxon>
        <taxon>Agaricomycetes</taxon>
        <taxon>Agaricomycetidae</taxon>
        <taxon>Boletales</taxon>
        <taxon>Paxilineae</taxon>
        <taxon>Paxillaceae</taxon>
        <taxon>Paxillus</taxon>
    </lineage>
</organism>
<reference evidence="2" key="2">
    <citation type="submission" date="2015-01" db="EMBL/GenBank/DDBJ databases">
        <title>Evolutionary Origins and Diversification of the Mycorrhizal Mutualists.</title>
        <authorList>
            <consortium name="DOE Joint Genome Institute"/>
            <consortium name="Mycorrhizal Genomics Consortium"/>
            <person name="Kohler A."/>
            <person name="Kuo A."/>
            <person name="Nagy L.G."/>
            <person name="Floudas D."/>
            <person name="Copeland A."/>
            <person name="Barry K.W."/>
            <person name="Cichocki N."/>
            <person name="Veneault-Fourrey C."/>
            <person name="LaButti K."/>
            <person name="Lindquist E.A."/>
            <person name="Lipzen A."/>
            <person name="Lundell T."/>
            <person name="Morin E."/>
            <person name="Murat C."/>
            <person name="Riley R."/>
            <person name="Ohm R."/>
            <person name="Sun H."/>
            <person name="Tunlid A."/>
            <person name="Henrissat B."/>
            <person name="Grigoriev I.V."/>
            <person name="Hibbett D.S."/>
            <person name="Martin F."/>
        </authorList>
    </citation>
    <scope>NUCLEOTIDE SEQUENCE [LARGE SCALE GENOMIC DNA]</scope>
    <source>
        <strain evidence="2">Ve08.2h10</strain>
    </source>
</reference>
<sequence length="225" mass="24163">GSRALICVAETEHLNVTKGKAVNSDCPICSSSVTDLCSHVGTHILCAAQGVSDVIANPITATNPSGFCGGVATGECKPKLKELSRSTTCTVNCPCKEPFQYGSAAKGSNNHPCRNIPIMCRLCIHDGKDTKTHPAIWRYNMEAHLNEKHPEYANPGKNDGLPLPRTIYEAMELTAAEEKKAGVPVRTVFTPILEKENAAPSNPHAQKRKANADRFVSAAVLAKRM</sequence>
<dbReference type="EMBL" id="KN825389">
    <property type="protein sequence ID" value="KIK91428.1"/>
    <property type="molecule type" value="Genomic_DNA"/>
</dbReference>
<proteinExistence type="predicted"/>
<dbReference type="HOGENOM" id="CLU_092536_0_0_1"/>
<evidence type="ECO:0000313" key="2">
    <source>
        <dbReference type="Proteomes" id="UP000054538"/>
    </source>
</evidence>
<accession>A0A0D0DJW2</accession>
<feature type="non-terminal residue" evidence="1">
    <location>
        <position position="1"/>
    </location>
</feature>
<gene>
    <name evidence="1" type="ORF">PAXRUDRAFT_149533</name>
</gene>
<dbReference type="Proteomes" id="UP000054538">
    <property type="component" value="Unassembled WGS sequence"/>
</dbReference>
<protein>
    <submittedName>
        <fullName evidence="1">Uncharacterized protein</fullName>
    </submittedName>
</protein>
<dbReference type="OrthoDB" id="2953545at2759"/>
<name>A0A0D0DJW2_9AGAM</name>
<reference evidence="1 2" key="1">
    <citation type="submission" date="2014-04" db="EMBL/GenBank/DDBJ databases">
        <authorList>
            <consortium name="DOE Joint Genome Institute"/>
            <person name="Kuo A."/>
            <person name="Kohler A."/>
            <person name="Jargeat P."/>
            <person name="Nagy L.G."/>
            <person name="Floudas D."/>
            <person name="Copeland A."/>
            <person name="Barry K.W."/>
            <person name="Cichocki N."/>
            <person name="Veneault-Fourrey C."/>
            <person name="LaButti K."/>
            <person name="Lindquist E.A."/>
            <person name="Lipzen A."/>
            <person name="Lundell T."/>
            <person name="Morin E."/>
            <person name="Murat C."/>
            <person name="Sun H."/>
            <person name="Tunlid A."/>
            <person name="Henrissat B."/>
            <person name="Grigoriev I.V."/>
            <person name="Hibbett D.S."/>
            <person name="Martin F."/>
            <person name="Nordberg H.P."/>
            <person name="Cantor M.N."/>
            <person name="Hua S.X."/>
        </authorList>
    </citation>
    <scope>NUCLEOTIDE SEQUENCE [LARGE SCALE GENOMIC DNA]</scope>
    <source>
        <strain evidence="1 2">Ve08.2h10</strain>
    </source>
</reference>
<keyword evidence="2" id="KW-1185">Reference proteome</keyword>
<evidence type="ECO:0000313" key="1">
    <source>
        <dbReference type="EMBL" id="KIK91428.1"/>
    </source>
</evidence>
<dbReference type="InParanoid" id="A0A0D0DJW2"/>
<dbReference type="AlphaFoldDB" id="A0A0D0DJW2"/>